<dbReference type="AlphaFoldDB" id="A0A6J4JXU8"/>
<accession>A0A6J4JXU8</accession>
<feature type="non-terminal residue" evidence="2">
    <location>
        <position position="1"/>
    </location>
</feature>
<proteinExistence type="predicted"/>
<dbReference type="EMBL" id="CADCTU010000015">
    <property type="protein sequence ID" value="CAA9290122.1"/>
    <property type="molecule type" value="Genomic_DNA"/>
</dbReference>
<feature type="compositionally biased region" description="Low complexity" evidence="1">
    <location>
        <begin position="28"/>
        <end position="45"/>
    </location>
</feature>
<feature type="compositionally biased region" description="Basic residues" evidence="1">
    <location>
        <begin position="1"/>
        <end position="15"/>
    </location>
</feature>
<evidence type="ECO:0000313" key="2">
    <source>
        <dbReference type="EMBL" id="CAA9290122.1"/>
    </source>
</evidence>
<feature type="region of interest" description="Disordered" evidence="1">
    <location>
        <begin position="1"/>
        <end position="77"/>
    </location>
</feature>
<gene>
    <name evidence="2" type="ORF">AVDCRST_MAG11-56</name>
</gene>
<reference evidence="2" key="1">
    <citation type="submission" date="2020-02" db="EMBL/GenBank/DDBJ databases">
        <authorList>
            <person name="Meier V. D."/>
        </authorList>
    </citation>
    <scope>NUCLEOTIDE SEQUENCE</scope>
    <source>
        <strain evidence="2">AVDCRST_MAG11</strain>
    </source>
</reference>
<name>A0A6J4JXU8_9BACT</name>
<feature type="region of interest" description="Disordered" evidence="1">
    <location>
        <begin position="109"/>
        <end position="145"/>
    </location>
</feature>
<feature type="non-terminal residue" evidence="2">
    <location>
        <position position="145"/>
    </location>
</feature>
<sequence>ARGHGGAAPRRRRAPGGRAGPRGREAPARAGRAAAPAPRARLGRPGVHRGGAGDVGPRDARRRPRRRVPAVAPARGVRAVRAEAAAAGAARLPRDPEALGRGAHVRLAGPAPAAREGLRAPAGDGGGARLRGDDAPHAPAPCARV</sequence>
<evidence type="ECO:0000256" key="1">
    <source>
        <dbReference type="SAM" id="MobiDB-lite"/>
    </source>
</evidence>
<organism evidence="2">
    <name type="scientific">uncultured Gemmatimonadaceae bacterium</name>
    <dbReference type="NCBI Taxonomy" id="246130"/>
    <lineage>
        <taxon>Bacteria</taxon>
        <taxon>Pseudomonadati</taxon>
        <taxon>Gemmatimonadota</taxon>
        <taxon>Gemmatimonadia</taxon>
        <taxon>Gemmatimonadales</taxon>
        <taxon>Gemmatimonadaceae</taxon>
        <taxon>environmental samples</taxon>
    </lineage>
</organism>
<protein>
    <submittedName>
        <fullName evidence="2">Mobile element protein</fullName>
    </submittedName>
</protein>